<accession>A0ABV2NUI6</accession>
<name>A0ABV2NUI6_9HYPH</name>
<keyword evidence="2" id="KW-1185">Reference proteome</keyword>
<reference evidence="1 2" key="1">
    <citation type="submission" date="2024-06" db="EMBL/GenBank/DDBJ databases">
        <title>Genomics of switchgrass bacterial isolates.</title>
        <authorList>
            <person name="Shade A."/>
        </authorList>
    </citation>
    <scope>NUCLEOTIDE SEQUENCE [LARGE SCALE GENOMIC DNA]</scope>
    <source>
        <strain evidence="1 2">PvP084</strain>
    </source>
</reference>
<evidence type="ECO:0000313" key="1">
    <source>
        <dbReference type="EMBL" id="MET3869986.1"/>
    </source>
</evidence>
<organism evidence="1 2">
    <name type="scientific">Methylobacterium radiotolerans</name>
    <dbReference type="NCBI Taxonomy" id="31998"/>
    <lineage>
        <taxon>Bacteria</taxon>
        <taxon>Pseudomonadati</taxon>
        <taxon>Pseudomonadota</taxon>
        <taxon>Alphaproteobacteria</taxon>
        <taxon>Hyphomicrobiales</taxon>
        <taxon>Methylobacteriaceae</taxon>
        <taxon>Methylobacterium</taxon>
    </lineage>
</organism>
<evidence type="ECO:0008006" key="3">
    <source>
        <dbReference type="Google" id="ProtNLM"/>
    </source>
</evidence>
<sequence>MKLLVCVKVQDTGGSEPLVETRVATTDGEACKALADLEGFEIGPGDGYSTDPFELAEELSQDDRHFYVEAHALEQPAPSSTSAQVSRK</sequence>
<proteinExistence type="predicted"/>
<gene>
    <name evidence="1" type="ORF">ABIC20_007371</name>
</gene>
<evidence type="ECO:0000313" key="2">
    <source>
        <dbReference type="Proteomes" id="UP001549119"/>
    </source>
</evidence>
<dbReference type="EMBL" id="JBEPNW010000008">
    <property type="protein sequence ID" value="MET3869986.1"/>
    <property type="molecule type" value="Genomic_DNA"/>
</dbReference>
<comment type="caution">
    <text evidence="1">The sequence shown here is derived from an EMBL/GenBank/DDBJ whole genome shotgun (WGS) entry which is preliminary data.</text>
</comment>
<dbReference type="Proteomes" id="UP001549119">
    <property type="component" value="Unassembled WGS sequence"/>
</dbReference>
<dbReference type="RefSeq" id="WP_209651103.1">
    <property type="nucleotide sequence ID" value="NZ_JBEPNV010000005.1"/>
</dbReference>
<protein>
    <recommendedName>
        <fullName evidence="3">Electron transfer flavoprotein subunit beta</fullName>
    </recommendedName>
</protein>